<name>A0A6N1NMR4_9VIRU</name>
<accession>A0A6N1NMR4</accession>
<protein>
    <submittedName>
        <fullName evidence="1">Putative orfan</fullName>
    </submittedName>
</protein>
<proteinExistence type="predicted"/>
<reference evidence="1" key="2">
    <citation type="journal article" date="2018" name="Nat. Commun.">
        <title>Tailed giant Tupanvirus possesses the most complete translational apparatus of the known virosphere.</title>
        <authorList>
            <person name="Abrahao J."/>
            <person name="Silva L."/>
            <person name="Silva L.S."/>
            <person name="Khalil J.Y.B."/>
            <person name="Rodrigues R."/>
            <person name="Arantes T."/>
            <person name="Assis F."/>
            <person name="Boratto P."/>
            <person name="Andrade M."/>
            <person name="Kroon E.G."/>
            <person name="Ribeiro B."/>
            <person name="Bergier I."/>
            <person name="Seligmann H."/>
            <person name="Ghigo E."/>
            <person name="Colson P."/>
            <person name="Levasseur A."/>
            <person name="Kroemer G."/>
            <person name="Raoult D."/>
            <person name="La Scola B."/>
        </authorList>
    </citation>
    <scope>NUCLEOTIDE SEQUENCE [LARGE SCALE GENOMIC DNA]</scope>
    <source>
        <strain evidence="1">Soda lake</strain>
    </source>
</reference>
<dbReference type="EMBL" id="KY523104">
    <property type="protein sequence ID" value="QKU35689.1"/>
    <property type="molecule type" value="Genomic_DNA"/>
</dbReference>
<evidence type="ECO:0000313" key="1">
    <source>
        <dbReference type="EMBL" id="QKU35689.1"/>
    </source>
</evidence>
<reference evidence="1" key="1">
    <citation type="submission" date="2017-01" db="EMBL/GenBank/DDBJ databases">
        <authorList>
            <person name="Assis F.L."/>
            <person name="Abrahao J.S."/>
            <person name="Silva L."/>
            <person name="Khalil J.B."/>
            <person name="Rodrigues R."/>
            <person name="Silva L.S."/>
            <person name="Arantes T."/>
            <person name="Boratto P."/>
            <person name="Andrade M."/>
            <person name="Kroon E.G."/>
            <person name="Ribeiro B."/>
            <person name="Bergier I."/>
            <person name="Seligmann H."/>
            <person name="Ghigo E."/>
            <person name="Colson P."/>
            <person name="Levasseur A."/>
            <person name="Raoult D."/>
            <person name="Scola B.L."/>
        </authorList>
    </citation>
    <scope>NUCLEOTIDE SEQUENCE</scope>
    <source>
        <strain evidence="1">Soda lake</strain>
    </source>
</reference>
<dbReference type="GeneID" id="80519130"/>
<sequence>MGGIISTPKDILKLSKEEKIMLISHVMAWTDRGPFTHNRGGFDKLTQTSKDPMLFNYFRTKMYDENKKSIRLGLIFQEYTLILDPYLATQIFKNTIPFFPPAILESNLSGTLAPTQTTLSMDETWLKRRCLSEDTLGFTPLGSTFPLESFNISCPLKNHRKDISSSINNMIIDIVHDWFKMF</sequence>
<dbReference type="KEGG" id="vg:80519130"/>
<dbReference type="RefSeq" id="YP_010782366.1">
    <property type="nucleotide sequence ID" value="NC_075039.1"/>
</dbReference>
<organism evidence="1">
    <name type="scientific">Tupanvirus soda lake</name>
    <dbReference type="NCBI Taxonomy" id="2126985"/>
    <lineage>
        <taxon>Viruses</taxon>
        <taxon>Varidnaviria</taxon>
        <taxon>Bamfordvirae</taxon>
        <taxon>Nucleocytoviricota</taxon>
        <taxon>Megaviricetes</taxon>
        <taxon>Imitervirales</taxon>
        <taxon>Mimiviridae</taxon>
        <taxon>Megamimivirinae</taxon>
        <taxon>Tupanvirus</taxon>
        <taxon>Tupanvirus salinum</taxon>
    </lineage>
</organism>